<keyword evidence="6" id="KW-1185">Reference proteome</keyword>
<evidence type="ECO:0000313" key="6">
    <source>
        <dbReference type="Proteomes" id="UP000467428"/>
    </source>
</evidence>
<comment type="similarity">
    <text evidence="1">Belongs to the CdaR family.</text>
</comment>
<sequence length="521" mass="55633">MMRHVLTFRALLDDAALELDLLAPGGPGDTDREVLWLHNTELPDPSPYVRATELVLTNGLWRDVAGAADFVAALRRARASGLIFGLTETTPTVPHDLLDACTDAGLPLASVSIAVPFTAITEAAARIQGAARQEALAGLVRRGNALATAISRGGGAQGVLDVLRRDHDLPLVVVDRMGRRLAGAGVHPDFDQTAAHALARRPPPLEVDLPDGGHASVFLVEGAMGEVDAGVFCLRPMADLTPEEQDAVDQAARFLSLEVTKQQALQAIESRFSSELLEMILSGAARAGEVRDRLRAFGIDPAGRLAVITLVVGDGPRRPAGSTDEVEDFFARRGVPAVVVAGSQDTVVVFPWHDDAAAIVTLAEEVVAAMGARFPDDRTVIGIGSVATDSAALREPLIGSREVCQVLRRRSTGSRVGTFADVGTHRMLLGLHDRTVLRRFADDILGPLRSHDGQHGTELERTLRTFLGNDGQWSTTAGALYVHVNTLRNRIAKIGELTGRDVSRLEDRVDLFLAIEADALG</sequence>
<reference evidence="5 6" key="1">
    <citation type="journal article" date="2019" name="Emerg. Microbes Infect.">
        <title>Comprehensive subspecies identification of 175 nontuberculous mycobacteria species based on 7547 genomic profiles.</title>
        <authorList>
            <person name="Matsumoto Y."/>
            <person name="Kinjo T."/>
            <person name="Motooka D."/>
            <person name="Nabeya D."/>
            <person name="Jung N."/>
            <person name="Uechi K."/>
            <person name="Horii T."/>
            <person name="Iida T."/>
            <person name="Fujita J."/>
            <person name="Nakamura S."/>
        </authorList>
    </citation>
    <scope>NUCLEOTIDE SEQUENCE [LARGE SCALE GENOMIC DNA]</scope>
    <source>
        <strain evidence="5 6">JCM 18538</strain>
    </source>
</reference>
<dbReference type="Pfam" id="PF13556">
    <property type="entry name" value="HTH_30"/>
    <property type="match status" value="1"/>
</dbReference>
<dbReference type="Pfam" id="PF07905">
    <property type="entry name" value="PucR"/>
    <property type="match status" value="1"/>
</dbReference>
<dbReference type="EMBL" id="AP022593">
    <property type="protein sequence ID" value="BBY49162.1"/>
    <property type="molecule type" value="Genomic_DNA"/>
</dbReference>
<dbReference type="KEGG" id="marz:MARA_26300"/>
<proteinExistence type="inferred from homology"/>
<dbReference type="InterPro" id="IPR041522">
    <property type="entry name" value="CdaR_GGDEF"/>
</dbReference>
<dbReference type="AlphaFoldDB" id="A0A7I7RX06"/>
<evidence type="ECO:0008006" key="7">
    <source>
        <dbReference type="Google" id="ProtNLM"/>
    </source>
</evidence>
<dbReference type="InterPro" id="IPR025736">
    <property type="entry name" value="PucR_C-HTH_dom"/>
</dbReference>
<dbReference type="InterPro" id="IPR012914">
    <property type="entry name" value="PucR_dom"/>
</dbReference>
<dbReference type="InterPro" id="IPR042070">
    <property type="entry name" value="PucR_C-HTH_sf"/>
</dbReference>
<feature type="domain" description="Purine catabolism PurC-like" evidence="2">
    <location>
        <begin position="17"/>
        <end position="124"/>
    </location>
</feature>
<name>A0A7I7RX06_9MYCO</name>
<dbReference type="InterPro" id="IPR051448">
    <property type="entry name" value="CdaR-like_regulators"/>
</dbReference>
<accession>A0A7I7RX06</accession>
<evidence type="ECO:0000313" key="5">
    <source>
        <dbReference type="EMBL" id="BBY49162.1"/>
    </source>
</evidence>
<geneLocation type="plasmid" evidence="6">
    <name>pjcm18538 dna</name>
</geneLocation>
<dbReference type="Gene3D" id="1.10.10.2840">
    <property type="entry name" value="PucR C-terminal helix-turn-helix domain"/>
    <property type="match status" value="1"/>
</dbReference>
<dbReference type="PANTHER" id="PTHR33744:SF1">
    <property type="entry name" value="DNA-BINDING TRANSCRIPTIONAL ACTIVATOR ADER"/>
    <property type="match status" value="1"/>
</dbReference>
<evidence type="ECO:0000259" key="3">
    <source>
        <dbReference type="Pfam" id="PF13556"/>
    </source>
</evidence>
<gene>
    <name evidence="5" type="ORF">MARA_26300</name>
</gene>
<dbReference type="Pfam" id="PF17853">
    <property type="entry name" value="GGDEF_2"/>
    <property type="match status" value="1"/>
</dbReference>
<protein>
    <recommendedName>
        <fullName evidence="7">PucR family transcriptional regulator</fullName>
    </recommendedName>
</protein>
<feature type="domain" description="CdaR GGDEF-like" evidence="4">
    <location>
        <begin position="283"/>
        <end position="394"/>
    </location>
</feature>
<organism evidence="5 6">
    <name type="scientific">Mycolicibacterium arabiense</name>
    <dbReference type="NCBI Taxonomy" id="1286181"/>
    <lineage>
        <taxon>Bacteria</taxon>
        <taxon>Bacillati</taxon>
        <taxon>Actinomycetota</taxon>
        <taxon>Actinomycetes</taxon>
        <taxon>Mycobacteriales</taxon>
        <taxon>Mycobacteriaceae</taxon>
        <taxon>Mycolicibacterium</taxon>
    </lineage>
</organism>
<evidence type="ECO:0000256" key="1">
    <source>
        <dbReference type="ARBA" id="ARBA00006754"/>
    </source>
</evidence>
<evidence type="ECO:0000259" key="4">
    <source>
        <dbReference type="Pfam" id="PF17853"/>
    </source>
</evidence>
<dbReference type="Proteomes" id="UP000467428">
    <property type="component" value="Chromosome"/>
</dbReference>
<feature type="domain" description="PucR C-terminal helix-turn-helix" evidence="3">
    <location>
        <begin position="461"/>
        <end position="517"/>
    </location>
</feature>
<evidence type="ECO:0000259" key="2">
    <source>
        <dbReference type="Pfam" id="PF07905"/>
    </source>
</evidence>
<dbReference type="PANTHER" id="PTHR33744">
    <property type="entry name" value="CARBOHYDRATE DIACID REGULATOR"/>
    <property type="match status" value="1"/>
</dbReference>